<dbReference type="InterPro" id="IPR036412">
    <property type="entry name" value="HAD-like_sf"/>
</dbReference>
<dbReference type="InterPro" id="IPR050155">
    <property type="entry name" value="HAD-like_hydrolase_sf"/>
</dbReference>
<name>A0A4P8EH86_9RHOB</name>
<dbReference type="KEGG" id="pseb:EOK75_11050"/>
<proteinExistence type="predicted"/>
<accession>A0A4P8EH86</accession>
<evidence type="ECO:0000313" key="2">
    <source>
        <dbReference type="Proteomes" id="UP000298631"/>
    </source>
</evidence>
<protein>
    <submittedName>
        <fullName evidence="1">HAD family hydrolase</fullName>
    </submittedName>
</protein>
<dbReference type="Gene3D" id="3.40.50.1000">
    <property type="entry name" value="HAD superfamily/HAD-like"/>
    <property type="match status" value="1"/>
</dbReference>
<dbReference type="Proteomes" id="UP000298631">
    <property type="component" value="Chromosome"/>
</dbReference>
<dbReference type="SFLD" id="SFLDS00003">
    <property type="entry name" value="Haloacid_Dehalogenase"/>
    <property type="match status" value="1"/>
</dbReference>
<dbReference type="NCBIfam" id="TIGR01509">
    <property type="entry name" value="HAD-SF-IA-v3"/>
    <property type="match status" value="1"/>
</dbReference>
<dbReference type="OrthoDB" id="9797743at2"/>
<dbReference type="InterPro" id="IPR006439">
    <property type="entry name" value="HAD-SF_hydro_IA"/>
</dbReference>
<dbReference type="GO" id="GO:0006281">
    <property type="term" value="P:DNA repair"/>
    <property type="evidence" value="ECO:0007669"/>
    <property type="project" value="TreeGrafter"/>
</dbReference>
<keyword evidence="2" id="KW-1185">Reference proteome</keyword>
<dbReference type="SFLD" id="SFLDG01129">
    <property type="entry name" value="C1.5:_HAD__Beta-PGM__Phosphata"/>
    <property type="match status" value="1"/>
</dbReference>
<dbReference type="AlphaFoldDB" id="A0A4P8EH86"/>
<dbReference type="PRINTS" id="PR00413">
    <property type="entry name" value="HADHALOGNASE"/>
</dbReference>
<dbReference type="Gene3D" id="1.10.150.240">
    <property type="entry name" value="Putative phosphatase, domain 2"/>
    <property type="match status" value="1"/>
</dbReference>
<gene>
    <name evidence="1" type="ORF">EOK75_11050</name>
</gene>
<sequence>MTPKAILFDCDGVLVDSEAITFTLLAEDLADHGLNLTRAEMEQRFLGGTIGGLFTAARGLGASLPDDWIDTFYARLYARLAQGTPLIDGAEEVLAVIAKAGIPCAVGSNGSDQKMQITLGQYPDLKAQFHGHLYSGQSLGCPKPDPGLWLHAAQALGVAPADCVVIDDSPTGCLGARNAGIRCLGLAEHDDGARLAATGAEVIHSLRDVPAKLGLGG</sequence>
<dbReference type="PANTHER" id="PTHR43434:SF3">
    <property type="entry name" value="GMP_IMP NUCLEOTIDASE YRFG"/>
    <property type="match status" value="1"/>
</dbReference>
<keyword evidence="1" id="KW-0378">Hydrolase</keyword>
<dbReference type="GO" id="GO:0005829">
    <property type="term" value="C:cytosol"/>
    <property type="evidence" value="ECO:0007669"/>
    <property type="project" value="TreeGrafter"/>
</dbReference>
<reference evidence="1 2" key="1">
    <citation type="submission" date="2019-05" db="EMBL/GenBank/DDBJ databases">
        <title>Pseudorhodobacter turbinis sp. nov., isolated from the gut of the Korean turban shell.</title>
        <authorList>
            <person name="Jeong Y.-S."/>
            <person name="Kang W.-R."/>
            <person name="Bae J.-W."/>
        </authorList>
    </citation>
    <scope>NUCLEOTIDE SEQUENCE [LARGE SCALE GENOMIC DNA]</scope>
    <source>
        <strain evidence="1 2">S12M18</strain>
    </source>
</reference>
<dbReference type="PANTHER" id="PTHR43434">
    <property type="entry name" value="PHOSPHOGLYCOLATE PHOSPHATASE"/>
    <property type="match status" value="1"/>
</dbReference>
<dbReference type="InterPro" id="IPR023198">
    <property type="entry name" value="PGP-like_dom2"/>
</dbReference>
<organism evidence="1 2">
    <name type="scientific">Pseudorhodobacter turbinis</name>
    <dbReference type="NCBI Taxonomy" id="2500533"/>
    <lineage>
        <taxon>Bacteria</taxon>
        <taxon>Pseudomonadati</taxon>
        <taxon>Pseudomonadota</taxon>
        <taxon>Alphaproteobacteria</taxon>
        <taxon>Rhodobacterales</taxon>
        <taxon>Paracoccaceae</taxon>
        <taxon>Pseudorhodobacter</taxon>
    </lineage>
</organism>
<dbReference type="GO" id="GO:0008967">
    <property type="term" value="F:phosphoglycolate phosphatase activity"/>
    <property type="evidence" value="ECO:0007669"/>
    <property type="project" value="TreeGrafter"/>
</dbReference>
<dbReference type="SUPFAM" id="SSF56784">
    <property type="entry name" value="HAD-like"/>
    <property type="match status" value="1"/>
</dbReference>
<dbReference type="InterPro" id="IPR023214">
    <property type="entry name" value="HAD_sf"/>
</dbReference>
<dbReference type="EMBL" id="CP039964">
    <property type="protein sequence ID" value="QCO56219.1"/>
    <property type="molecule type" value="Genomic_DNA"/>
</dbReference>
<dbReference type="Pfam" id="PF00702">
    <property type="entry name" value="Hydrolase"/>
    <property type="match status" value="1"/>
</dbReference>
<evidence type="ECO:0000313" key="1">
    <source>
        <dbReference type="EMBL" id="QCO56219.1"/>
    </source>
</evidence>
<dbReference type="RefSeq" id="WP_137194003.1">
    <property type="nucleotide sequence ID" value="NZ_CP039964.1"/>
</dbReference>